<dbReference type="AlphaFoldDB" id="M1B1D3"/>
<dbReference type="Gramene" id="PGSC0003DMT400034841">
    <property type="protein sequence ID" value="PGSC0003DMT400034841"/>
    <property type="gene ID" value="PGSC0003DMG400013393"/>
</dbReference>
<evidence type="ECO:0000313" key="2">
    <source>
        <dbReference type="Proteomes" id="UP000011115"/>
    </source>
</evidence>
<dbReference type="ExpressionAtlas" id="M1B1D3">
    <property type="expression patterns" value="baseline"/>
</dbReference>
<dbReference type="EnsemblPlants" id="PGSC0003DMT400034841">
    <property type="protein sequence ID" value="PGSC0003DMT400034841"/>
    <property type="gene ID" value="PGSC0003DMG400013393"/>
</dbReference>
<evidence type="ECO:0000313" key="1">
    <source>
        <dbReference type="EnsemblPlants" id="PGSC0003DMT400034841"/>
    </source>
</evidence>
<protein>
    <submittedName>
        <fullName evidence="1">Basic helix-loop-helix protein BHLH3</fullName>
    </submittedName>
</protein>
<accession>M1B1D3</accession>
<name>M1B1D3_SOLTU</name>
<proteinExistence type="predicted"/>
<keyword evidence="2" id="KW-1185">Reference proteome</keyword>
<sequence length="88" mass="9356">MANNPPEVYAADDFLQQILAIPSYASLPVTDISAGTSSENSASGISQLQHQRLFPLGLSLDNGFADANNTGGFQVKTVSLLLPQFQFV</sequence>
<dbReference type="HOGENOM" id="CLU_2473348_0_0_1"/>
<dbReference type="OrthoDB" id="690068at2759"/>
<gene>
    <name evidence="1" type="primary">LOC102596583</name>
</gene>
<dbReference type="Proteomes" id="UP000011115">
    <property type="component" value="Unassembled WGS sequence"/>
</dbReference>
<reference evidence="2" key="1">
    <citation type="journal article" date="2011" name="Nature">
        <title>Genome sequence and analysis of the tuber crop potato.</title>
        <authorList>
            <consortium name="The Potato Genome Sequencing Consortium"/>
        </authorList>
    </citation>
    <scope>NUCLEOTIDE SEQUENCE [LARGE SCALE GENOMIC DNA]</scope>
    <source>
        <strain evidence="2">cv. DM1-3 516 R44</strain>
    </source>
</reference>
<reference evidence="1" key="2">
    <citation type="submission" date="2015-06" db="UniProtKB">
        <authorList>
            <consortium name="EnsemblPlants"/>
        </authorList>
    </citation>
    <scope>IDENTIFICATION</scope>
    <source>
        <strain evidence="1">DM1-3 516 R44</strain>
    </source>
</reference>
<organism evidence="1 2">
    <name type="scientific">Solanum tuberosum</name>
    <name type="common">Potato</name>
    <dbReference type="NCBI Taxonomy" id="4113"/>
    <lineage>
        <taxon>Eukaryota</taxon>
        <taxon>Viridiplantae</taxon>
        <taxon>Streptophyta</taxon>
        <taxon>Embryophyta</taxon>
        <taxon>Tracheophyta</taxon>
        <taxon>Spermatophyta</taxon>
        <taxon>Magnoliopsida</taxon>
        <taxon>eudicotyledons</taxon>
        <taxon>Gunneridae</taxon>
        <taxon>Pentapetalae</taxon>
        <taxon>asterids</taxon>
        <taxon>lamiids</taxon>
        <taxon>Solanales</taxon>
        <taxon>Solanaceae</taxon>
        <taxon>Solanoideae</taxon>
        <taxon>Solaneae</taxon>
        <taxon>Solanum</taxon>
    </lineage>
</organism>